<evidence type="ECO:0000259" key="10">
    <source>
        <dbReference type="Pfam" id="PF01035"/>
    </source>
</evidence>
<evidence type="ECO:0000256" key="1">
    <source>
        <dbReference type="ARBA" id="ARBA00001286"/>
    </source>
</evidence>
<dbReference type="AlphaFoldDB" id="A0A016XFQ6"/>
<comment type="subcellular location">
    <subcellularLocation>
        <location evidence="9">Cytoplasm</location>
    </subcellularLocation>
</comment>
<dbReference type="InterPro" id="IPR023546">
    <property type="entry name" value="MGMT"/>
</dbReference>
<dbReference type="GO" id="GO:0032259">
    <property type="term" value="P:methylation"/>
    <property type="evidence" value="ECO:0007669"/>
    <property type="project" value="UniProtKB-KW"/>
</dbReference>
<evidence type="ECO:0000256" key="8">
    <source>
        <dbReference type="ARBA" id="ARBA00049348"/>
    </source>
</evidence>
<dbReference type="PROSITE" id="PS00374">
    <property type="entry name" value="MGMT"/>
    <property type="match status" value="1"/>
</dbReference>
<dbReference type="Gene3D" id="1.10.10.10">
    <property type="entry name" value="Winged helix-like DNA-binding domain superfamily/Winged helix DNA-binding domain"/>
    <property type="match status" value="1"/>
</dbReference>
<dbReference type="InterPro" id="IPR008332">
    <property type="entry name" value="MethylG_MeTrfase_N"/>
</dbReference>
<reference evidence="12 13" key="1">
    <citation type="submission" date="2014-02" db="EMBL/GenBank/DDBJ databases">
        <title>Draft Genome of Hylemonella gracilis isolated from the Niagara River.</title>
        <authorList>
            <person name="Pawlowski D.R."/>
            <person name="Koudelka G.B."/>
        </authorList>
    </citation>
    <scope>NUCLEOTIDE SEQUENCE [LARGE SCALE GENOMIC DNA]</scope>
    <source>
        <strain evidence="12 13">Niagara R</strain>
    </source>
</reference>
<dbReference type="EMBL" id="JEMG01000001">
    <property type="protein sequence ID" value="EYC50929.1"/>
    <property type="molecule type" value="Genomic_DNA"/>
</dbReference>
<evidence type="ECO:0000256" key="4">
    <source>
        <dbReference type="ARBA" id="ARBA00022603"/>
    </source>
</evidence>
<sequence length="194" mass="20418">MKHLCHTTLDTPLGTVLIARNAEGLSGLWFEGQKYHPGTLTAPRRDDDALLTEAVIHLCDYFAGKPLRVLPVSPSGTPFQQAVWRALLTIPAGTTLSYGELARRAGRPDAVRAVAAAVGRNPVSVIIPCHRVLGADGALTGYAGGLPRKQALLRLEGACRETTASAPVTATASSARSRTALSSSLNFGAFFEAT</sequence>
<dbReference type="Pfam" id="PF02870">
    <property type="entry name" value="Methyltransf_1N"/>
    <property type="match status" value="1"/>
</dbReference>
<dbReference type="Gene3D" id="3.30.160.70">
    <property type="entry name" value="Methylated DNA-protein cysteine methyltransferase domain"/>
    <property type="match status" value="1"/>
</dbReference>
<dbReference type="SUPFAM" id="SSF46767">
    <property type="entry name" value="Methylated DNA-protein cysteine methyltransferase, C-terminal domain"/>
    <property type="match status" value="1"/>
</dbReference>
<dbReference type="InterPro" id="IPR036631">
    <property type="entry name" value="MGMT_N_sf"/>
</dbReference>
<dbReference type="InterPro" id="IPR036388">
    <property type="entry name" value="WH-like_DNA-bd_sf"/>
</dbReference>
<feature type="active site" description="Nucleophile; methyl group acceptor" evidence="9">
    <location>
        <position position="129"/>
    </location>
</feature>
<dbReference type="CDD" id="cd06445">
    <property type="entry name" value="ATase"/>
    <property type="match status" value="1"/>
</dbReference>
<keyword evidence="3 9" id="KW-0963">Cytoplasm</keyword>
<comment type="catalytic activity">
    <reaction evidence="1 9">
        <text>a 4-O-methyl-thymidine in DNA + L-cysteinyl-[protein] = a thymidine in DNA + S-methyl-L-cysteinyl-[protein]</text>
        <dbReference type="Rhea" id="RHEA:53428"/>
        <dbReference type="Rhea" id="RHEA-COMP:10131"/>
        <dbReference type="Rhea" id="RHEA-COMP:10132"/>
        <dbReference type="Rhea" id="RHEA-COMP:13555"/>
        <dbReference type="Rhea" id="RHEA-COMP:13556"/>
        <dbReference type="ChEBI" id="CHEBI:29950"/>
        <dbReference type="ChEBI" id="CHEBI:82612"/>
        <dbReference type="ChEBI" id="CHEBI:137386"/>
        <dbReference type="ChEBI" id="CHEBI:137387"/>
        <dbReference type="EC" id="2.1.1.63"/>
    </reaction>
</comment>
<dbReference type="PANTHER" id="PTHR10815">
    <property type="entry name" value="METHYLATED-DNA--PROTEIN-CYSTEINE METHYLTRANSFERASE"/>
    <property type="match status" value="1"/>
</dbReference>
<proteinExistence type="inferred from homology"/>
<dbReference type="HAMAP" id="MF_00772">
    <property type="entry name" value="OGT"/>
    <property type="match status" value="1"/>
</dbReference>
<dbReference type="GO" id="GO:0005737">
    <property type="term" value="C:cytoplasm"/>
    <property type="evidence" value="ECO:0007669"/>
    <property type="project" value="UniProtKB-SubCell"/>
</dbReference>
<keyword evidence="5 9" id="KW-0808">Transferase</keyword>
<keyword evidence="4 9" id="KW-0489">Methyltransferase</keyword>
<comment type="similarity">
    <text evidence="2 9">Belongs to the MGMT family.</text>
</comment>
<dbReference type="OrthoDB" id="9802228at2"/>
<accession>A0A016XFQ6</accession>
<protein>
    <recommendedName>
        <fullName evidence="9">Methylated-DNA--protein-cysteine methyltransferase</fullName>
        <ecNumber evidence="9">2.1.1.63</ecNumber>
    </recommendedName>
    <alternativeName>
        <fullName evidence="9">6-O-methylguanine-DNA methyltransferase</fullName>
        <shortName evidence="9">MGMT</shortName>
    </alternativeName>
    <alternativeName>
        <fullName evidence="9">O-6-methylguanine-DNA-alkyltransferase</fullName>
    </alternativeName>
</protein>
<evidence type="ECO:0000256" key="3">
    <source>
        <dbReference type="ARBA" id="ARBA00022490"/>
    </source>
</evidence>
<dbReference type="NCBIfam" id="TIGR00589">
    <property type="entry name" value="ogt"/>
    <property type="match status" value="1"/>
</dbReference>
<evidence type="ECO:0000256" key="2">
    <source>
        <dbReference type="ARBA" id="ARBA00008711"/>
    </source>
</evidence>
<keyword evidence="7 9" id="KW-0234">DNA repair</keyword>
<dbReference type="eggNOG" id="COG0350">
    <property type="taxonomic scope" value="Bacteria"/>
</dbReference>
<evidence type="ECO:0000313" key="13">
    <source>
        <dbReference type="Proteomes" id="UP000023268"/>
    </source>
</evidence>
<comment type="miscellaneous">
    <text evidence="9">This enzyme catalyzes only one turnover and therefore is not strictly catalytic. According to one definition, an enzyme is a biocatalyst that acts repeatedly and over many reaction cycles.</text>
</comment>
<comment type="catalytic activity">
    <reaction evidence="8 9">
        <text>a 6-O-methyl-2'-deoxyguanosine in DNA + L-cysteinyl-[protein] = S-methyl-L-cysteinyl-[protein] + a 2'-deoxyguanosine in DNA</text>
        <dbReference type="Rhea" id="RHEA:24000"/>
        <dbReference type="Rhea" id="RHEA-COMP:10131"/>
        <dbReference type="Rhea" id="RHEA-COMP:10132"/>
        <dbReference type="Rhea" id="RHEA-COMP:11367"/>
        <dbReference type="Rhea" id="RHEA-COMP:11368"/>
        <dbReference type="ChEBI" id="CHEBI:29950"/>
        <dbReference type="ChEBI" id="CHEBI:82612"/>
        <dbReference type="ChEBI" id="CHEBI:85445"/>
        <dbReference type="ChEBI" id="CHEBI:85448"/>
        <dbReference type="EC" id="2.1.1.63"/>
    </reaction>
</comment>
<gene>
    <name evidence="12" type="ORF">AZ34_07495</name>
</gene>
<dbReference type="InterPro" id="IPR014048">
    <property type="entry name" value="MethylDNA_cys_MeTrfase_DNA-bd"/>
</dbReference>
<evidence type="ECO:0000259" key="11">
    <source>
        <dbReference type="Pfam" id="PF02870"/>
    </source>
</evidence>
<dbReference type="InterPro" id="IPR001497">
    <property type="entry name" value="MethylDNA_cys_MeTrfase_AS"/>
</dbReference>
<evidence type="ECO:0000256" key="6">
    <source>
        <dbReference type="ARBA" id="ARBA00022763"/>
    </source>
</evidence>
<dbReference type="GO" id="GO:0006307">
    <property type="term" value="P:DNA alkylation repair"/>
    <property type="evidence" value="ECO:0007669"/>
    <property type="project" value="UniProtKB-UniRule"/>
</dbReference>
<dbReference type="STRING" id="1458275.AZ34_07495"/>
<comment type="caution">
    <text evidence="12">The sequence shown here is derived from an EMBL/GenBank/DDBJ whole genome shotgun (WGS) entry which is preliminary data.</text>
</comment>
<evidence type="ECO:0000313" key="12">
    <source>
        <dbReference type="EMBL" id="EYC50929.1"/>
    </source>
</evidence>
<dbReference type="PANTHER" id="PTHR10815:SF5">
    <property type="entry name" value="METHYLATED-DNA--PROTEIN-CYSTEINE METHYLTRANSFERASE"/>
    <property type="match status" value="1"/>
</dbReference>
<dbReference type="GO" id="GO:0003908">
    <property type="term" value="F:methylated-DNA-[protein]-cysteine S-methyltransferase activity"/>
    <property type="evidence" value="ECO:0007669"/>
    <property type="project" value="UniProtKB-UniRule"/>
</dbReference>
<comment type="function">
    <text evidence="9">Involved in the cellular defense against the biological effects of O6-methylguanine (O6-MeG) and O4-methylthymine (O4-MeT) in DNA. Repairs the methylated nucleobase in DNA by stoichiometrically transferring the methyl group to a cysteine residue in the enzyme. This is a suicide reaction: the enzyme is irreversibly inactivated.</text>
</comment>
<evidence type="ECO:0000256" key="5">
    <source>
        <dbReference type="ARBA" id="ARBA00022679"/>
    </source>
</evidence>
<dbReference type="Proteomes" id="UP000023268">
    <property type="component" value="Unassembled WGS sequence"/>
</dbReference>
<evidence type="ECO:0000256" key="9">
    <source>
        <dbReference type="HAMAP-Rule" id="MF_00772"/>
    </source>
</evidence>
<feature type="domain" description="Methylated-DNA-[protein]-cysteine S-methyltransferase DNA binding" evidence="10">
    <location>
        <begin position="78"/>
        <end position="158"/>
    </location>
</feature>
<organism evidence="12 13">
    <name type="scientific">Hylemonella gracilis str. Niagara R</name>
    <dbReference type="NCBI Taxonomy" id="1458275"/>
    <lineage>
        <taxon>Bacteria</taxon>
        <taxon>Pseudomonadati</taxon>
        <taxon>Pseudomonadota</taxon>
        <taxon>Betaproteobacteria</taxon>
        <taxon>Burkholderiales</taxon>
        <taxon>Comamonadaceae</taxon>
        <taxon>Hylemonella</taxon>
    </lineage>
</organism>
<dbReference type="InterPro" id="IPR036217">
    <property type="entry name" value="MethylDNA_cys_MeTrfase_DNAb"/>
</dbReference>
<dbReference type="EC" id="2.1.1.63" evidence="9"/>
<dbReference type="RefSeq" id="WP_035606548.1">
    <property type="nucleotide sequence ID" value="NZ_JEMG01000001.1"/>
</dbReference>
<dbReference type="FunFam" id="1.10.10.10:FF:000214">
    <property type="entry name" value="Methylated-DNA--protein-cysteine methyltransferase"/>
    <property type="match status" value="1"/>
</dbReference>
<evidence type="ECO:0000256" key="7">
    <source>
        <dbReference type="ARBA" id="ARBA00023204"/>
    </source>
</evidence>
<dbReference type="Pfam" id="PF01035">
    <property type="entry name" value="DNA_binding_1"/>
    <property type="match status" value="1"/>
</dbReference>
<name>A0A016XFQ6_9BURK</name>
<keyword evidence="6 9" id="KW-0227">DNA damage</keyword>
<dbReference type="SUPFAM" id="SSF53155">
    <property type="entry name" value="Methylated DNA-protein cysteine methyltransferase domain"/>
    <property type="match status" value="1"/>
</dbReference>
<feature type="domain" description="Methylguanine DNA methyltransferase ribonuclease-like" evidence="11">
    <location>
        <begin position="6"/>
        <end position="67"/>
    </location>
</feature>